<dbReference type="InterPro" id="IPR033704">
    <property type="entry name" value="dUTPase_trimeric"/>
</dbReference>
<dbReference type="GO" id="GO:0000287">
    <property type="term" value="F:magnesium ion binding"/>
    <property type="evidence" value="ECO:0007669"/>
    <property type="project" value="InterPro"/>
</dbReference>
<dbReference type="NCBIfam" id="TIGR00576">
    <property type="entry name" value="dut"/>
    <property type="match status" value="1"/>
</dbReference>
<dbReference type="AlphaFoldDB" id="A0A6C0BC90"/>
<dbReference type="Pfam" id="PF00692">
    <property type="entry name" value="dUTPase"/>
    <property type="match status" value="1"/>
</dbReference>
<feature type="domain" description="dUTPase-like" evidence="5">
    <location>
        <begin position="10"/>
        <end position="117"/>
    </location>
</feature>
<proteinExistence type="inferred from homology"/>
<dbReference type="InterPro" id="IPR008181">
    <property type="entry name" value="dUTPase"/>
</dbReference>
<dbReference type="Gene3D" id="2.70.40.10">
    <property type="match status" value="1"/>
</dbReference>
<reference evidence="6" key="1">
    <citation type="journal article" date="2020" name="Nature">
        <title>Giant virus diversity and host interactions through global metagenomics.</title>
        <authorList>
            <person name="Schulz F."/>
            <person name="Roux S."/>
            <person name="Paez-Espino D."/>
            <person name="Jungbluth S."/>
            <person name="Walsh D.A."/>
            <person name="Denef V.J."/>
            <person name="McMahon K.D."/>
            <person name="Konstantinidis K.T."/>
            <person name="Eloe-Fadrosh E.A."/>
            <person name="Kyrpides N.C."/>
            <person name="Woyke T."/>
        </authorList>
    </citation>
    <scope>NUCLEOTIDE SEQUENCE</scope>
    <source>
        <strain evidence="6">GVMAG-M-3300010160-26</strain>
    </source>
</reference>
<sequence>MIVTVSGYGRLPIRETVDSAGYDLFSAETATILPHTSYAVDLGISIALEKGTYGQIYMRSSLASHNGLFAMAGVIDADYRGTVKVLVYNMSPSNYIVKTGAKIAQLVVHKIDQSPSISYTGIPDVAYTNRMRPVCPRYAIENFNRMLEELVEKQKELLLTTDMIPSTITDEQRKKINDKADFYLHDGVNYHFPSSTRTGGFGSTDRKK</sequence>
<name>A0A6C0BC90_9ZZZZ</name>
<dbReference type="CDD" id="cd07557">
    <property type="entry name" value="trimeric_dUTPase"/>
    <property type="match status" value="1"/>
</dbReference>
<dbReference type="EMBL" id="MN739115">
    <property type="protein sequence ID" value="QHS89660.1"/>
    <property type="molecule type" value="Genomic_DNA"/>
</dbReference>
<dbReference type="InterPro" id="IPR029054">
    <property type="entry name" value="dUTPase-like"/>
</dbReference>
<evidence type="ECO:0000256" key="2">
    <source>
        <dbReference type="ARBA" id="ARBA00012379"/>
    </source>
</evidence>
<organism evidence="6">
    <name type="scientific">viral metagenome</name>
    <dbReference type="NCBI Taxonomy" id="1070528"/>
    <lineage>
        <taxon>unclassified sequences</taxon>
        <taxon>metagenomes</taxon>
        <taxon>organismal metagenomes</taxon>
    </lineage>
</organism>
<dbReference type="GO" id="GO:0006226">
    <property type="term" value="P:dUMP biosynthetic process"/>
    <property type="evidence" value="ECO:0007669"/>
    <property type="project" value="InterPro"/>
</dbReference>
<dbReference type="GO" id="GO:0004170">
    <property type="term" value="F:dUTP diphosphatase activity"/>
    <property type="evidence" value="ECO:0007669"/>
    <property type="project" value="UniProtKB-EC"/>
</dbReference>
<evidence type="ECO:0000259" key="5">
    <source>
        <dbReference type="Pfam" id="PF00692"/>
    </source>
</evidence>
<dbReference type="PANTHER" id="PTHR11241:SF0">
    <property type="entry name" value="DEOXYURIDINE 5'-TRIPHOSPHATE NUCLEOTIDOHYDROLASE"/>
    <property type="match status" value="1"/>
</dbReference>
<accession>A0A6C0BC90</accession>
<dbReference type="PANTHER" id="PTHR11241">
    <property type="entry name" value="DEOXYURIDINE 5'-TRIPHOSPHATE NUCLEOTIDOHYDROLASE"/>
    <property type="match status" value="1"/>
</dbReference>
<keyword evidence="4" id="KW-0546">Nucleotide metabolism</keyword>
<evidence type="ECO:0000256" key="4">
    <source>
        <dbReference type="ARBA" id="ARBA00023080"/>
    </source>
</evidence>
<dbReference type="InterPro" id="IPR036157">
    <property type="entry name" value="dUTPase-like_sf"/>
</dbReference>
<evidence type="ECO:0000256" key="1">
    <source>
        <dbReference type="ARBA" id="ARBA00006581"/>
    </source>
</evidence>
<protein>
    <recommendedName>
        <fullName evidence="2">dUTP diphosphatase</fullName>
        <ecNumber evidence="2">3.6.1.23</ecNumber>
    </recommendedName>
</protein>
<evidence type="ECO:0000256" key="3">
    <source>
        <dbReference type="ARBA" id="ARBA00022801"/>
    </source>
</evidence>
<comment type="similarity">
    <text evidence="1">Belongs to the dUTPase family.</text>
</comment>
<keyword evidence="3" id="KW-0378">Hydrolase</keyword>
<evidence type="ECO:0000313" key="6">
    <source>
        <dbReference type="EMBL" id="QHS89660.1"/>
    </source>
</evidence>
<dbReference type="GO" id="GO:0046081">
    <property type="term" value="P:dUTP catabolic process"/>
    <property type="evidence" value="ECO:0007669"/>
    <property type="project" value="InterPro"/>
</dbReference>
<dbReference type="SUPFAM" id="SSF51283">
    <property type="entry name" value="dUTPase-like"/>
    <property type="match status" value="1"/>
</dbReference>
<dbReference type="EC" id="3.6.1.23" evidence="2"/>